<name>A0A316UH87_9BASI</name>
<dbReference type="GeneID" id="37029006"/>
<dbReference type="RefSeq" id="XP_025359238.1">
    <property type="nucleotide sequence ID" value="XM_025507183.1"/>
</dbReference>
<proteinExistence type="predicted"/>
<reference evidence="1 2" key="1">
    <citation type="journal article" date="2018" name="Mol. Biol. Evol.">
        <title>Broad Genomic Sampling Reveals a Smut Pathogenic Ancestry of the Fungal Clade Ustilaginomycotina.</title>
        <authorList>
            <person name="Kijpornyongpan T."/>
            <person name="Mondo S.J."/>
            <person name="Barry K."/>
            <person name="Sandor L."/>
            <person name="Lee J."/>
            <person name="Lipzen A."/>
            <person name="Pangilinan J."/>
            <person name="LaButti K."/>
            <person name="Hainaut M."/>
            <person name="Henrissat B."/>
            <person name="Grigoriev I.V."/>
            <person name="Spatafora J.W."/>
            <person name="Aime M.C."/>
        </authorList>
    </citation>
    <scope>NUCLEOTIDE SEQUENCE [LARGE SCALE GENOMIC DNA]</scope>
    <source>
        <strain evidence="1 2">MCA 5214</strain>
    </source>
</reference>
<sequence>MTIVQTDSAVSPKVKAFLENFFRLSDEPSAHEEYSQQFIDGPGLHFQIGPMKAVDTRKDVHAWRVKAWQPPIISRNHQIDDVFVKGDEQLMLRGRVTYGKDDGSEGSATCGAWMVFAPGEELKIQSYTVWVTPEQK</sequence>
<dbReference type="EMBL" id="KZ819680">
    <property type="protein sequence ID" value="PWN24626.1"/>
    <property type="molecule type" value="Genomic_DNA"/>
</dbReference>
<keyword evidence="2" id="KW-1185">Reference proteome</keyword>
<gene>
    <name evidence="1" type="ORF">BDZ90DRAFT_234901</name>
</gene>
<feature type="non-terminal residue" evidence="1">
    <location>
        <position position="1"/>
    </location>
</feature>
<evidence type="ECO:0000313" key="1">
    <source>
        <dbReference type="EMBL" id="PWN24626.1"/>
    </source>
</evidence>
<evidence type="ECO:0008006" key="3">
    <source>
        <dbReference type="Google" id="ProtNLM"/>
    </source>
</evidence>
<accession>A0A316UH87</accession>
<evidence type="ECO:0000313" key="2">
    <source>
        <dbReference type="Proteomes" id="UP000245884"/>
    </source>
</evidence>
<dbReference type="OrthoDB" id="3468019at2759"/>
<dbReference type="Proteomes" id="UP000245884">
    <property type="component" value="Unassembled WGS sequence"/>
</dbReference>
<organism evidence="1 2">
    <name type="scientific">Jaminaea rosea</name>
    <dbReference type="NCBI Taxonomy" id="1569628"/>
    <lineage>
        <taxon>Eukaryota</taxon>
        <taxon>Fungi</taxon>
        <taxon>Dikarya</taxon>
        <taxon>Basidiomycota</taxon>
        <taxon>Ustilaginomycotina</taxon>
        <taxon>Exobasidiomycetes</taxon>
        <taxon>Microstromatales</taxon>
        <taxon>Microstromatales incertae sedis</taxon>
        <taxon>Jaminaea</taxon>
    </lineage>
</organism>
<dbReference type="STRING" id="1569628.A0A316UH87"/>
<protein>
    <recommendedName>
        <fullName evidence="3">SnoaL-like domain-containing protein</fullName>
    </recommendedName>
</protein>
<dbReference type="AlphaFoldDB" id="A0A316UH87"/>